<dbReference type="STRING" id="35570.D9I2X4"/>
<feature type="compositionally biased region" description="Low complexity" evidence="3">
    <location>
        <begin position="1"/>
        <end position="19"/>
    </location>
</feature>
<evidence type="ECO:0000313" key="7">
    <source>
        <dbReference type="Proteomes" id="UP000095300"/>
    </source>
</evidence>
<evidence type="ECO:0000256" key="2">
    <source>
        <dbReference type="PROSITE-ProRule" id="PRU00176"/>
    </source>
</evidence>
<dbReference type="SMART" id="SM00360">
    <property type="entry name" value="RRM"/>
    <property type="match status" value="1"/>
</dbReference>
<accession>D9I2X4</accession>
<dbReference type="VEuPathDB" id="VectorBase:SCAU015015"/>
<feature type="compositionally biased region" description="Basic and acidic residues" evidence="3">
    <location>
        <begin position="59"/>
        <end position="79"/>
    </location>
</feature>
<protein>
    <submittedName>
        <fullName evidence="5">Putative transformer-2 protein</fullName>
    </submittedName>
</protein>
<dbReference type="CDD" id="cd12363">
    <property type="entry name" value="RRM_TRA2"/>
    <property type="match status" value="1"/>
</dbReference>
<feature type="region of interest" description="Disordered" evidence="3">
    <location>
        <begin position="187"/>
        <end position="237"/>
    </location>
</feature>
<feature type="domain" description="RRM" evidence="4">
    <location>
        <begin position="109"/>
        <end position="187"/>
    </location>
</feature>
<evidence type="ECO:0000259" key="4">
    <source>
        <dbReference type="PROSITE" id="PS50102"/>
    </source>
</evidence>
<evidence type="ECO:0000256" key="1">
    <source>
        <dbReference type="ARBA" id="ARBA00022884"/>
    </source>
</evidence>
<feature type="compositionally biased region" description="Basic and acidic residues" evidence="3">
    <location>
        <begin position="95"/>
        <end position="104"/>
    </location>
</feature>
<sequence>MGPRSRSRSPAARGSYSRSPDNRRGYHRSQYREKYISKHRHPPSPPPLPPGKRHGSRGRSFEHRRSRSRSDSGRYDRRNYSSRPRSRTRSRSPHARNDRNNREKPIPCRCLGVFGLSVNTTQPQIREIFGKFGPIESIQVVMDAQTRRSRGFCFIYYKYLADAEAARDNCCGLEVDGRRIRVAYSITERPHTPTPGAYRGRPTKGAVKRHRDRKSPSPYNHRRRSRSRSYTPRRHRY</sequence>
<evidence type="ECO:0000313" key="6">
    <source>
        <dbReference type="EnsemblMetazoa" id="SCAU015015-PA"/>
    </source>
</evidence>
<dbReference type="PANTHER" id="PTHR48034">
    <property type="entry name" value="TRANSFORMER-2 SEX-DETERMINING PROTEIN-RELATED"/>
    <property type="match status" value="1"/>
</dbReference>
<dbReference type="InterPro" id="IPR000504">
    <property type="entry name" value="RRM_dom"/>
</dbReference>
<dbReference type="InterPro" id="IPR050441">
    <property type="entry name" value="RBM"/>
</dbReference>
<feature type="compositionally biased region" description="Basic and acidic residues" evidence="3">
    <location>
        <begin position="20"/>
        <end position="36"/>
    </location>
</feature>
<dbReference type="PROSITE" id="PS50102">
    <property type="entry name" value="RRM"/>
    <property type="match status" value="1"/>
</dbReference>
<dbReference type="OrthoDB" id="439808at2759"/>
<feature type="compositionally biased region" description="Basic residues" evidence="3">
    <location>
        <begin position="220"/>
        <end position="237"/>
    </location>
</feature>
<feature type="region of interest" description="Disordered" evidence="3">
    <location>
        <begin position="1"/>
        <end position="104"/>
    </location>
</feature>
<dbReference type="EnsemblMetazoa" id="SCAU015015-RA">
    <property type="protein sequence ID" value="SCAU015015-PA"/>
    <property type="gene ID" value="SCAU015015"/>
</dbReference>
<reference evidence="7" key="2">
    <citation type="submission" date="2015-05" db="EMBL/GenBank/DDBJ databases">
        <authorList>
            <person name="Wilson R.K."/>
            <person name="Warren W.C."/>
            <person name="Olafson P."/>
        </authorList>
    </citation>
    <scope>NUCLEOTIDE SEQUENCE [LARGE SCALE GENOMIC DNA]</scope>
    <source>
        <strain evidence="7">USDA</strain>
    </source>
</reference>
<dbReference type="AlphaFoldDB" id="D9I2X4"/>
<keyword evidence="7" id="KW-1185">Reference proteome</keyword>
<dbReference type="KEGG" id="scac:106083181"/>
<reference evidence="6" key="3">
    <citation type="submission" date="2020-05" db="UniProtKB">
        <authorList>
            <consortium name="EnsemblMetazoa"/>
        </authorList>
    </citation>
    <scope>IDENTIFICATION</scope>
    <source>
        <strain evidence="6">USDA</strain>
    </source>
</reference>
<dbReference type="Gene3D" id="3.30.70.330">
    <property type="match status" value="1"/>
</dbReference>
<evidence type="ECO:0000256" key="3">
    <source>
        <dbReference type="SAM" id="MobiDB-lite"/>
    </source>
</evidence>
<dbReference type="Pfam" id="PF00076">
    <property type="entry name" value="RRM_1"/>
    <property type="match status" value="1"/>
</dbReference>
<reference evidence="5" key="1">
    <citation type="journal article" date="2010" name="Arch. Insect Biochem. Physiol.">
        <title>Analysis of expressed sequence tags from a significant livestock pest, the stable fly (Stomoxys calcitrans), identifies transcripts with a putative role in chemosensation and sex determination.</title>
        <authorList>
            <person name="Olafson P.U."/>
            <person name="Lohmeyer K.H."/>
            <person name="Dowd S.E."/>
        </authorList>
    </citation>
    <scope>NUCLEOTIDE SEQUENCE</scope>
</reference>
<dbReference type="Proteomes" id="UP000095300">
    <property type="component" value="Unassembled WGS sequence"/>
</dbReference>
<dbReference type="InterPro" id="IPR012677">
    <property type="entry name" value="Nucleotide-bd_a/b_plait_sf"/>
</dbReference>
<name>D9I2X4_STOCA</name>
<keyword evidence="1 2" id="KW-0694">RNA-binding</keyword>
<dbReference type="EMBL" id="HM068295">
    <property type="protein sequence ID" value="ADI86271.1"/>
    <property type="molecule type" value="mRNA"/>
</dbReference>
<evidence type="ECO:0000313" key="5">
    <source>
        <dbReference type="EMBL" id="ADI86271.1"/>
    </source>
</evidence>
<dbReference type="InterPro" id="IPR035979">
    <property type="entry name" value="RBD_domain_sf"/>
</dbReference>
<feature type="compositionally biased region" description="Basic residues" evidence="3">
    <location>
        <begin position="84"/>
        <end position="94"/>
    </location>
</feature>
<gene>
    <name evidence="6" type="primary">106083181</name>
</gene>
<dbReference type="GO" id="GO:0003723">
    <property type="term" value="F:RNA binding"/>
    <property type="evidence" value="ECO:0007669"/>
    <property type="project" value="UniProtKB-UniRule"/>
</dbReference>
<proteinExistence type="evidence at transcript level"/>
<dbReference type="SUPFAM" id="SSF54928">
    <property type="entry name" value="RNA-binding domain, RBD"/>
    <property type="match status" value="1"/>
</dbReference>
<organism evidence="5">
    <name type="scientific">Stomoxys calcitrans</name>
    <name type="common">Stable fly</name>
    <name type="synonym">Conops calcitrans</name>
    <dbReference type="NCBI Taxonomy" id="35570"/>
    <lineage>
        <taxon>Eukaryota</taxon>
        <taxon>Metazoa</taxon>
        <taxon>Ecdysozoa</taxon>
        <taxon>Arthropoda</taxon>
        <taxon>Hexapoda</taxon>
        <taxon>Insecta</taxon>
        <taxon>Pterygota</taxon>
        <taxon>Neoptera</taxon>
        <taxon>Endopterygota</taxon>
        <taxon>Diptera</taxon>
        <taxon>Brachycera</taxon>
        <taxon>Muscomorpha</taxon>
        <taxon>Muscoidea</taxon>
        <taxon>Muscidae</taxon>
        <taxon>Stomoxys</taxon>
    </lineage>
</organism>